<keyword evidence="4" id="KW-1185">Reference proteome</keyword>
<accession>A0ABU9BKD9</accession>
<organism evidence="3 4">
    <name type="scientific">Ideonella lacteola</name>
    <dbReference type="NCBI Taxonomy" id="2984193"/>
    <lineage>
        <taxon>Bacteria</taxon>
        <taxon>Pseudomonadati</taxon>
        <taxon>Pseudomonadota</taxon>
        <taxon>Betaproteobacteria</taxon>
        <taxon>Burkholderiales</taxon>
        <taxon>Sphaerotilaceae</taxon>
        <taxon>Ideonella</taxon>
    </lineage>
</organism>
<keyword evidence="2" id="KW-0732">Signal</keyword>
<feature type="signal peptide" evidence="2">
    <location>
        <begin position="1"/>
        <end position="26"/>
    </location>
</feature>
<sequence length="216" mass="21118">MSKSNVFRVAAGLVGCAASLMLGACASNGGGSGTAAPASHATATTSGSEPASAEAPRAAASSASAGADAVAKAVTSPLSDLNLVNAPIPPVLRSALKAPYAAPAEAGCDALAANVRALDEVLGADLDTPPSPNNPGLVERGSKEVGNAAVGAIKSAAEGLVPFRSWVRKLSGAERYSKEVAAAIAAGTVRRAYLKGLGESRGCDAPASPLRSERAG</sequence>
<proteinExistence type="predicted"/>
<dbReference type="EMBL" id="JBBUTG010000002">
    <property type="protein sequence ID" value="MEK8030226.1"/>
    <property type="molecule type" value="Genomic_DNA"/>
</dbReference>
<feature type="chain" id="PRO_5046473883" evidence="2">
    <location>
        <begin position="27"/>
        <end position="216"/>
    </location>
</feature>
<dbReference type="PROSITE" id="PS51257">
    <property type="entry name" value="PROKAR_LIPOPROTEIN"/>
    <property type="match status" value="1"/>
</dbReference>
<evidence type="ECO:0000313" key="4">
    <source>
        <dbReference type="Proteomes" id="UP001371218"/>
    </source>
</evidence>
<evidence type="ECO:0000256" key="2">
    <source>
        <dbReference type="SAM" id="SignalP"/>
    </source>
</evidence>
<feature type="compositionally biased region" description="Low complexity" evidence="1">
    <location>
        <begin position="34"/>
        <end position="60"/>
    </location>
</feature>
<feature type="region of interest" description="Disordered" evidence="1">
    <location>
        <begin position="30"/>
        <end position="60"/>
    </location>
</feature>
<name>A0ABU9BKD9_9BURK</name>
<dbReference type="Proteomes" id="UP001371218">
    <property type="component" value="Unassembled WGS sequence"/>
</dbReference>
<dbReference type="RefSeq" id="WP_341424575.1">
    <property type="nucleotide sequence ID" value="NZ_JBBUTG010000002.1"/>
</dbReference>
<protein>
    <submittedName>
        <fullName evidence="3">Uncharacterized protein</fullName>
    </submittedName>
</protein>
<comment type="caution">
    <text evidence="3">The sequence shown here is derived from an EMBL/GenBank/DDBJ whole genome shotgun (WGS) entry which is preliminary data.</text>
</comment>
<gene>
    <name evidence="3" type="ORF">AACH06_05265</name>
</gene>
<evidence type="ECO:0000256" key="1">
    <source>
        <dbReference type="SAM" id="MobiDB-lite"/>
    </source>
</evidence>
<reference evidence="3 4" key="1">
    <citation type="submission" date="2024-04" db="EMBL/GenBank/DDBJ databases">
        <title>Novel species of the genus Ideonella isolated from streams.</title>
        <authorList>
            <person name="Lu H."/>
        </authorList>
    </citation>
    <scope>NUCLEOTIDE SEQUENCE [LARGE SCALE GENOMIC DNA]</scope>
    <source>
        <strain evidence="3 4">DXS29W</strain>
    </source>
</reference>
<evidence type="ECO:0000313" key="3">
    <source>
        <dbReference type="EMBL" id="MEK8030226.1"/>
    </source>
</evidence>